<dbReference type="Gene3D" id="3.80.10.10">
    <property type="entry name" value="Ribonuclease Inhibitor"/>
    <property type="match status" value="3"/>
</dbReference>
<dbReference type="InterPro" id="IPR050328">
    <property type="entry name" value="Dev_Immune_Receptor"/>
</dbReference>
<dbReference type="InterPro" id="IPR001611">
    <property type="entry name" value="Leu-rich_rpt"/>
</dbReference>
<dbReference type="InterPro" id="IPR003591">
    <property type="entry name" value="Leu-rich_rpt_typical-subtyp"/>
</dbReference>
<evidence type="ECO:0000256" key="3">
    <source>
        <dbReference type="ARBA" id="ARBA00022737"/>
    </source>
</evidence>
<keyword evidence="3" id="KW-0677">Repeat</keyword>
<dbReference type="Pfam" id="PF13855">
    <property type="entry name" value="LRR_8"/>
    <property type="match status" value="1"/>
</dbReference>
<dbReference type="InterPro" id="IPR032675">
    <property type="entry name" value="LRR_dom_sf"/>
</dbReference>
<dbReference type="SUPFAM" id="SSF52047">
    <property type="entry name" value="RNI-like"/>
    <property type="match status" value="1"/>
</dbReference>
<reference evidence="6" key="1">
    <citation type="submission" date="2022-11" db="UniProtKB">
        <authorList>
            <consortium name="WormBaseParasite"/>
        </authorList>
    </citation>
    <scope>IDENTIFICATION</scope>
</reference>
<name>A0A914X3A7_9BILA</name>
<evidence type="ECO:0000313" key="5">
    <source>
        <dbReference type="Proteomes" id="UP000887566"/>
    </source>
</evidence>
<evidence type="ECO:0000313" key="6">
    <source>
        <dbReference type="WBParaSite" id="PSAMB.scaffold615size45621.g7465.t1"/>
    </source>
</evidence>
<dbReference type="PANTHER" id="PTHR24373:SF275">
    <property type="entry name" value="TIR DOMAIN-CONTAINING PROTEIN"/>
    <property type="match status" value="1"/>
</dbReference>
<protein>
    <submittedName>
        <fullName evidence="6">Uncharacterized protein</fullName>
    </submittedName>
</protein>
<dbReference type="SMART" id="SM00369">
    <property type="entry name" value="LRR_TYP"/>
    <property type="match status" value="3"/>
</dbReference>
<dbReference type="PANTHER" id="PTHR24373">
    <property type="entry name" value="SLIT RELATED LEUCINE-RICH REPEAT NEURONAL PROTEIN"/>
    <property type="match status" value="1"/>
</dbReference>
<proteinExistence type="predicted"/>
<dbReference type="Proteomes" id="UP000887566">
    <property type="component" value="Unplaced"/>
</dbReference>
<feature type="signal peptide" evidence="4">
    <location>
        <begin position="1"/>
        <end position="19"/>
    </location>
</feature>
<dbReference type="AlphaFoldDB" id="A0A914X3A7"/>
<accession>A0A914X3A7</accession>
<keyword evidence="2 4" id="KW-0732">Signal</keyword>
<feature type="chain" id="PRO_5038126136" evidence="4">
    <location>
        <begin position="20"/>
        <end position="633"/>
    </location>
</feature>
<evidence type="ECO:0000256" key="2">
    <source>
        <dbReference type="ARBA" id="ARBA00022729"/>
    </source>
</evidence>
<keyword evidence="5" id="KW-1185">Reference proteome</keyword>
<sequence>MLWLFSAFILLHGTALIHANWLGLMCPDGKNTFYANVYNWQFDYNEFPISNKYDSASNAIDPCVTLVSANNAKYRDIGLLNHGQFGTTVCKRRCERALSIETPVCGPRRMSPFWQTEKYDSSALVSKINCSDWNLPMNDTEYTEPIHLQYSPTALTETDETYYFLQTIIIDKVTFGLAPIDDPKNVNYVNNILLKYQEIGHHLNYIHLQGIGEPFVLTGLEDTLMQMPDVRGLLLHNLKIRELKPFLSNMANLNYIDLMNIPLSSFPSWLADTPNLMYIKIESPSPDLLELSNLDALPSLEYFTLRVSMIDHLPDTILKQSVGLRYLDLTCNELTSLPEHIFDHFTQLQGLALGGNQITTLGLQIFANLAQLRVLDLKQPERGEDYYGEPVDGPTSFTEMEASSGKQCNSNLPSEGFENLQNAHLIKNKQLQRIELACNVGLKMPEDLFAGLEGSLRSLDLYGLGLTNLKGFHLERLCELRQMRVTKNDFGIEEEWINYQIAINLQKLHRVYITDANISQASGPLFVLSRVDETLQAFVTNDVQGQPFDSVTCESAIWGSLLRNRPWSMPDDGDVCLNRFLALKVQAKSWYDQKKNLAYAPCFATIRSAAHQYGAMSPLAIGALVLSTKLLLL</sequence>
<evidence type="ECO:0000256" key="1">
    <source>
        <dbReference type="ARBA" id="ARBA00022614"/>
    </source>
</evidence>
<evidence type="ECO:0000256" key="4">
    <source>
        <dbReference type="SAM" id="SignalP"/>
    </source>
</evidence>
<keyword evidence="1" id="KW-0433">Leucine-rich repeat</keyword>
<organism evidence="5 6">
    <name type="scientific">Plectus sambesii</name>
    <dbReference type="NCBI Taxonomy" id="2011161"/>
    <lineage>
        <taxon>Eukaryota</taxon>
        <taxon>Metazoa</taxon>
        <taxon>Ecdysozoa</taxon>
        <taxon>Nematoda</taxon>
        <taxon>Chromadorea</taxon>
        <taxon>Plectida</taxon>
        <taxon>Plectina</taxon>
        <taxon>Plectoidea</taxon>
        <taxon>Plectidae</taxon>
        <taxon>Plectus</taxon>
    </lineage>
</organism>
<dbReference type="WBParaSite" id="PSAMB.scaffold615size45621.g7465.t1">
    <property type="protein sequence ID" value="PSAMB.scaffold615size45621.g7465.t1"/>
    <property type="gene ID" value="PSAMB.scaffold615size45621.g7465"/>
</dbReference>
<dbReference type="PROSITE" id="PS51450">
    <property type="entry name" value="LRR"/>
    <property type="match status" value="1"/>
</dbReference>